<dbReference type="Pfam" id="PF03547">
    <property type="entry name" value="Mem_trans"/>
    <property type="match status" value="1"/>
</dbReference>
<keyword evidence="6 10" id="KW-0472">Membrane</keyword>
<evidence type="ECO:0000256" key="1">
    <source>
        <dbReference type="ARBA" id="ARBA00004477"/>
    </source>
</evidence>
<comment type="function">
    <text evidence="8">Involved in cellular auxin homeostasis by regulating auxin metabolism. Regulates intracellular auxin accumulation at the endoplasmic reticulum and thus auxin availability for nuclear auxin signaling.</text>
</comment>
<keyword evidence="5 10" id="KW-1133">Transmembrane helix</keyword>
<comment type="similarity">
    <text evidence="9">Belongs to the auxin efflux carrier (TC 2.A.69.2) family.</text>
</comment>
<dbReference type="PANTHER" id="PTHR31651:SF27">
    <property type="entry name" value="MEMBRANE TRANSPORT PROTEIN"/>
    <property type="match status" value="1"/>
</dbReference>
<feature type="transmembrane region" description="Helical" evidence="10">
    <location>
        <begin position="314"/>
        <end position="336"/>
    </location>
</feature>
<proteinExistence type="inferred from homology"/>
<evidence type="ECO:0000256" key="10">
    <source>
        <dbReference type="SAM" id="Phobius"/>
    </source>
</evidence>
<evidence type="ECO:0000256" key="4">
    <source>
        <dbReference type="ARBA" id="ARBA00022824"/>
    </source>
</evidence>
<evidence type="ECO:0000256" key="8">
    <source>
        <dbReference type="ARBA" id="ARBA00025100"/>
    </source>
</evidence>
<dbReference type="InterPro" id="IPR045033">
    <property type="entry name" value="PILS1/3/4/5/7"/>
</dbReference>
<feature type="transmembrane region" description="Helical" evidence="10">
    <location>
        <begin position="348"/>
        <end position="372"/>
    </location>
</feature>
<feature type="transmembrane region" description="Helical" evidence="10">
    <location>
        <begin position="384"/>
        <end position="404"/>
    </location>
</feature>
<feature type="transmembrane region" description="Helical" evidence="10">
    <location>
        <begin position="6"/>
        <end position="31"/>
    </location>
</feature>
<dbReference type="PANTHER" id="PTHR31651">
    <property type="match status" value="1"/>
</dbReference>
<feature type="transmembrane region" description="Helical" evidence="10">
    <location>
        <begin position="73"/>
        <end position="94"/>
    </location>
</feature>
<sequence length="406" mass="44189">MGFWGLLVVASMPILQVLIVSAVGAFMATDYLNLLPSNTRNSLNKIVFVVFTPSLIFASLVETVTFEDIISMWFMPINIGITFICGGILGWIAIKLIKPKPHLQGLIIAMCSTGNFANLLLIMIPAICMDDGSPFGDHGICKAKALSYASFSMALGSFYTWTCTYQMIQASALKYNAIKETDKFSNDSDQNTHLLNKDNDHIDKIMPSSSLTSQDTENQCIVKKKDGSISDQLVEIIKKIVEQLLAPPTLGSFAGLIIGAIPWIKNLLVGEKAPLRVIQDSMTLLGDGTIPCLTLILGGNLTQGLKKASVGPTIIITIMIVRYLILPVIGIGVIKMAANMGLVPVDPLFKFVLLIMFALPPGVNISTMAELFSVGQEECAMLMMWTYLAAAFALTTWSSVYMWILS</sequence>
<keyword evidence="4" id="KW-0256">Endoplasmic reticulum</keyword>
<dbReference type="GO" id="GO:0005789">
    <property type="term" value="C:endoplasmic reticulum membrane"/>
    <property type="evidence" value="ECO:0007669"/>
    <property type="project" value="UniProtKB-SubCell"/>
</dbReference>
<keyword evidence="7" id="KW-0927">Auxin signaling pathway</keyword>
<gene>
    <name evidence="11" type="ORF">LSALG_LOCUS16343</name>
</gene>
<protein>
    <recommendedName>
        <fullName evidence="13">Auxin efflux carrier component</fullName>
    </recommendedName>
</protein>
<dbReference type="AlphaFoldDB" id="A0AA35YLT1"/>
<reference evidence="11" key="1">
    <citation type="submission" date="2023-04" db="EMBL/GenBank/DDBJ databases">
        <authorList>
            <person name="Vijverberg K."/>
            <person name="Xiong W."/>
            <person name="Schranz E."/>
        </authorList>
    </citation>
    <scope>NUCLEOTIDE SEQUENCE</scope>
</reference>
<evidence type="ECO:0000313" key="12">
    <source>
        <dbReference type="Proteomes" id="UP001177003"/>
    </source>
</evidence>
<dbReference type="GO" id="GO:0009734">
    <property type="term" value="P:auxin-activated signaling pathway"/>
    <property type="evidence" value="ECO:0007669"/>
    <property type="project" value="UniProtKB-KW"/>
</dbReference>
<dbReference type="EMBL" id="OX465079">
    <property type="protein sequence ID" value="CAI9276360.1"/>
    <property type="molecule type" value="Genomic_DNA"/>
</dbReference>
<comment type="subcellular location">
    <subcellularLocation>
        <location evidence="1">Endoplasmic reticulum membrane</location>
        <topology evidence="1">Multi-pass membrane protein</topology>
    </subcellularLocation>
</comment>
<keyword evidence="3 10" id="KW-0812">Transmembrane</keyword>
<name>A0AA35YLT1_LACSI</name>
<evidence type="ECO:0008006" key="13">
    <source>
        <dbReference type="Google" id="ProtNLM"/>
    </source>
</evidence>
<keyword evidence="2" id="KW-0813">Transport</keyword>
<evidence type="ECO:0000313" key="11">
    <source>
        <dbReference type="EMBL" id="CAI9276360.1"/>
    </source>
</evidence>
<dbReference type="Proteomes" id="UP001177003">
    <property type="component" value="Chromosome 3"/>
</dbReference>
<organism evidence="11 12">
    <name type="scientific">Lactuca saligna</name>
    <name type="common">Willowleaf lettuce</name>
    <dbReference type="NCBI Taxonomy" id="75948"/>
    <lineage>
        <taxon>Eukaryota</taxon>
        <taxon>Viridiplantae</taxon>
        <taxon>Streptophyta</taxon>
        <taxon>Embryophyta</taxon>
        <taxon>Tracheophyta</taxon>
        <taxon>Spermatophyta</taxon>
        <taxon>Magnoliopsida</taxon>
        <taxon>eudicotyledons</taxon>
        <taxon>Gunneridae</taxon>
        <taxon>Pentapetalae</taxon>
        <taxon>asterids</taxon>
        <taxon>campanulids</taxon>
        <taxon>Asterales</taxon>
        <taxon>Asteraceae</taxon>
        <taxon>Cichorioideae</taxon>
        <taxon>Cichorieae</taxon>
        <taxon>Lactucinae</taxon>
        <taxon>Lactuca</taxon>
    </lineage>
</organism>
<evidence type="ECO:0000256" key="7">
    <source>
        <dbReference type="ARBA" id="ARBA00023294"/>
    </source>
</evidence>
<dbReference type="GO" id="GO:0080162">
    <property type="term" value="P:endoplasmic reticulum to cytosol auxin transport"/>
    <property type="evidence" value="ECO:0007669"/>
    <property type="project" value="InterPro"/>
</dbReference>
<evidence type="ECO:0000256" key="5">
    <source>
        <dbReference type="ARBA" id="ARBA00022989"/>
    </source>
</evidence>
<feature type="transmembrane region" description="Helical" evidence="10">
    <location>
        <begin position="43"/>
        <end position="61"/>
    </location>
</feature>
<evidence type="ECO:0000256" key="2">
    <source>
        <dbReference type="ARBA" id="ARBA00022448"/>
    </source>
</evidence>
<evidence type="ECO:0000256" key="6">
    <source>
        <dbReference type="ARBA" id="ARBA00023136"/>
    </source>
</evidence>
<feature type="transmembrane region" description="Helical" evidence="10">
    <location>
        <begin position="147"/>
        <end position="168"/>
    </location>
</feature>
<keyword evidence="12" id="KW-1185">Reference proteome</keyword>
<evidence type="ECO:0000256" key="3">
    <source>
        <dbReference type="ARBA" id="ARBA00022692"/>
    </source>
</evidence>
<feature type="transmembrane region" description="Helical" evidence="10">
    <location>
        <begin position="106"/>
        <end position="127"/>
    </location>
</feature>
<dbReference type="InterPro" id="IPR004776">
    <property type="entry name" value="Mem_transp_PIN-like"/>
</dbReference>
<accession>A0AA35YLT1</accession>
<feature type="transmembrane region" description="Helical" evidence="10">
    <location>
        <begin position="244"/>
        <end position="264"/>
    </location>
</feature>
<evidence type="ECO:0000256" key="9">
    <source>
        <dbReference type="ARBA" id="ARBA00025752"/>
    </source>
</evidence>